<dbReference type="GO" id="GO:0043386">
    <property type="term" value="P:mycotoxin biosynthetic process"/>
    <property type="evidence" value="ECO:0007669"/>
    <property type="project" value="InterPro"/>
</dbReference>
<organism evidence="3 4">
    <name type="scientific">Zopfia rhizophila CBS 207.26</name>
    <dbReference type="NCBI Taxonomy" id="1314779"/>
    <lineage>
        <taxon>Eukaryota</taxon>
        <taxon>Fungi</taxon>
        <taxon>Dikarya</taxon>
        <taxon>Ascomycota</taxon>
        <taxon>Pezizomycotina</taxon>
        <taxon>Dothideomycetes</taxon>
        <taxon>Dothideomycetes incertae sedis</taxon>
        <taxon>Zopfiaceae</taxon>
        <taxon>Zopfia</taxon>
    </lineage>
</organism>
<dbReference type="Proteomes" id="UP000800200">
    <property type="component" value="Unassembled WGS sequence"/>
</dbReference>
<keyword evidence="2" id="KW-1133">Transmembrane helix</keyword>
<protein>
    <submittedName>
        <fullName evidence="3">Uncharacterized protein</fullName>
    </submittedName>
</protein>
<dbReference type="AlphaFoldDB" id="A0A6A6EDZ4"/>
<gene>
    <name evidence="3" type="ORF">K469DRAFT_661066</name>
</gene>
<name>A0A6A6EDZ4_9PEZI</name>
<keyword evidence="4" id="KW-1185">Reference proteome</keyword>
<proteinExistence type="inferred from homology"/>
<dbReference type="PANTHER" id="PTHR33365">
    <property type="entry name" value="YALI0B05434P"/>
    <property type="match status" value="1"/>
</dbReference>
<evidence type="ECO:0000313" key="4">
    <source>
        <dbReference type="Proteomes" id="UP000800200"/>
    </source>
</evidence>
<dbReference type="PANTHER" id="PTHR33365:SF6">
    <property type="entry name" value="OXIDASE USTYA"/>
    <property type="match status" value="1"/>
</dbReference>
<evidence type="ECO:0000256" key="2">
    <source>
        <dbReference type="SAM" id="Phobius"/>
    </source>
</evidence>
<keyword evidence="2" id="KW-0472">Membrane</keyword>
<dbReference type="OrthoDB" id="3687641at2759"/>
<dbReference type="InterPro" id="IPR021765">
    <property type="entry name" value="UstYa-like"/>
</dbReference>
<reference evidence="3" key="1">
    <citation type="journal article" date="2020" name="Stud. Mycol.">
        <title>101 Dothideomycetes genomes: a test case for predicting lifestyles and emergence of pathogens.</title>
        <authorList>
            <person name="Haridas S."/>
            <person name="Albert R."/>
            <person name="Binder M."/>
            <person name="Bloem J."/>
            <person name="Labutti K."/>
            <person name="Salamov A."/>
            <person name="Andreopoulos B."/>
            <person name="Baker S."/>
            <person name="Barry K."/>
            <person name="Bills G."/>
            <person name="Bluhm B."/>
            <person name="Cannon C."/>
            <person name="Castanera R."/>
            <person name="Culley D."/>
            <person name="Daum C."/>
            <person name="Ezra D."/>
            <person name="Gonzalez J."/>
            <person name="Henrissat B."/>
            <person name="Kuo A."/>
            <person name="Liang C."/>
            <person name="Lipzen A."/>
            <person name="Lutzoni F."/>
            <person name="Magnuson J."/>
            <person name="Mondo S."/>
            <person name="Nolan M."/>
            <person name="Ohm R."/>
            <person name="Pangilinan J."/>
            <person name="Park H.-J."/>
            <person name="Ramirez L."/>
            <person name="Alfaro M."/>
            <person name="Sun H."/>
            <person name="Tritt A."/>
            <person name="Yoshinaga Y."/>
            <person name="Zwiers L.-H."/>
            <person name="Turgeon B."/>
            <person name="Goodwin S."/>
            <person name="Spatafora J."/>
            <person name="Crous P."/>
            <person name="Grigoriev I."/>
        </authorList>
    </citation>
    <scope>NUCLEOTIDE SEQUENCE</scope>
    <source>
        <strain evidence="3">CBS 207.26</strain>
    </source>
</reference>
<accession>A0A6A6EDZ4</accession>
<keyword evidence="2" id="KW-0812">Transmembrane</keyword>
<comment type="similarity">
    <text evidence="1">Belongs to the ustYa family.</text>
</comment>
<evidence type="ECO:0000313" key="3">
    <source>
        <dbReference type="EMBL" id="KAF2188340.1"/>
    </source>
</evidence>
<evidence type="ECO:0000256" key="1">
    <source>
        <dbReference type="ARBA" id="ARBA00035112"/>
    </source>
</evidence>
<dbReference type="Pfam" id="PF11807">
    <property type="entry name" value="UstYa"/>
    <property type="match status" value="1"/>
</dbReference>
<dbReference type="EMBL" id="ML994624">
    <property type="protein sequence ID" value="KAF2188340.1"/>
    <property type="molecule type" value="Genomic_DNA"/>
</dbReference>
<feature type="transmembrane region" description="Helical" evidence="2">
    <location>
        <begin position="38"/>
        <end position="59"/>
    </location>
</feature>
<sequence>MVEDKESTYRLLRDEHDNDAPEDRVTQLHQPFAWLTRLHLGILLAISCLINAFLVLLYLENTIPACLEKPTEFAGLTYDRMLPWEDRTQYNTGNYSEQDLLWGELRADSGIIALTKSYAAEHGLHRGSPFPWDSEKEIYLINGFHSIHCLSQLYLALKEYREGLPQSRPFEHSVHCLDWLRGDIMCRADDTPLYTTTSRHADSGFGQFRKCKDWNKLVSWAEEHTACYRNGHFVVEDKLESQVGRFKFCPKDSPYLDKIRRYYGKGEDWFPSDEKIYIPH</sequence>